<gene>
    <name evidence="1" type="ORF">GCM10009810_10330</name>
</gene>
<dbReference type="Gene3D" id="1.20.58.220">
    <property type="entry name" value="Phosphate transport system protein phou homolog 2, domain 2"/>
    <property type="match status" value="1"/>
</dbReference>
<proteinExistence type="predicted"/>
<evidence type="ECO:0000313" key="1">
    <source>
        <dbReference type="EMBL" id="GAA1752167.1"/>
    </source>
</evidence>
<dbReference type="InterPro" id="IPR052912">
    <property type="entry name" value="UPF0111_domain"/>
</dbReference>
<sequence>MRLVRRVFPKNPDFFDLLRAQSKGAVASLELLVEFMESDGDPDFGARVKDNEIAASAMKEASMNALNAAFSTPMDREELYRAISSLHRLTTYARTTVREMEVLRVAPDAHTIRMASLLLEGARALDEGYGKLEHETAMAEGLADRARISERRVEKEYRKALAELFDPAEDVRRLESLDGPTGPAAYAMVMDVFKRREVYRHLSNAGDRVARAGDTLHDIVVKLV</sequence>
<protein>
    <submittedName>
        <fullName evidence="1">Uncharacterized protein</fullName>
    </submittedName>
</protein>
<dbReference type="Proteomes" id="UP001501475">
    <property type="component" value="Unassembled WGS sequence"/>
</dbReference>
<keyword evidence="2" id="KW-1185">Reference proteome</keyword>
<organism evidence="1 2">
    <name type="scientific">Nostocoides vanveenii</name>
    <dbReference type="NCBI Taxonomy" id="330835"/>
    <lineage>
        <taxon>Bacteria</taxon>
        <taxon>Bacillati</taxon>
        <taxon>Actinomycetota</taxon>
        <taxon>Actinomycetes</taxon>
        <taxon>Micrococcales</taxon>
        <taxon>Intrasporangiaceae</taxon>
        <taxon>Nostocoides</taxon>
    </lineage>
</organism>
<comment type="caution">
    <text evidence="1">The sequence shown here is derived from an EMBL/GenBank/DDBJ whole genome shotgun (WGS) entry which is preliminary data.</text>
</comment>
<name>A0ABN2KBD3_9MICO</name>
<reference evidence="1 2" key="1">
    <citation type="journal article" date="2019" name="Int. J. Syst. Evol. Microbiol.">
        <title>The Global Catalogue of Microorganisms (GCM) 10K type strain sequencing project: providing services to taxonomists for standard genome sequencing and annotation.</title>
        <authorList>
            <consortium name="The Broad Institute Genomics Platform"/>
            <consortium name="The Broad Institute Genome Sequencing Center for Infectious Disease"/>
            <person name="Wu L."/>
            <person name="Ma J."/>
        </authorList>
    </citation>
    <scope>NUCLEOTIDE SEQUENCE [LARGE SCALE GENOMIC DNA]</scope>
    <source>
        <strain evidence="1 2">JCM 15591</strain>
    </source>
</reference>
<dbReference type="EMBL" id="BAAAPN010000028">
    <property type="protein sequence ID" value="GAA1752167.1"/>
    <property type="molecule type" value="Genomic_DNA"/>
</dbReference>
<dbReference type="InterPro" id="IPR038078">
    <property type="entry name" value="PhoU-like_sf"/>
</dbReference>
<accession>A0ABN2KBD3</accession>
<dbReference type="PANTHER" id="PTHR37298">
    <property type="entry name" value="UPF0111 PROTEIN YKAA"/>
    <property type="match status" value="1"/>
</dbReference>
<evidence type="ECO:0000313" key="2">
    <source>
        <dbReference type="Proteomes" id="UP001501475"/>
    </source>
</evidence>
<dbReference type="PANTHER" id="PTHR37298:SF1">
    <property type="entry name" value="UPF0111 PROTEIN YKAA"/>
    <property type="match status" value="1"/>
</dbReference>